<evidence type="ECO:0000313" key="2">
    <source>
        <dbReference type="Proteomes" id="UP000008730"/>
    </source>
</evidence>
<dbReference type="Proteomes" id="UP000008730">
    <property type="component" value="Segment"/>
</dbReference>
<protein>
    <submittedName>
        <fullName evidence="1">Uncharacterized protein</fullName>
    </submittedName>
</protein>
<sequence>MKFLKFVLPLLALMSPLAANAWERVGPDLYTIYGTRISQSAPVLQPYAEIVYNSKYDSFGVSFMSSDGKRSTVPYGIFRLRTCAMDTVGAVAGPMLRDPASEDQMDKIFTECNRPVFFGIWDTSNNYTLYKFENVGPIDKE</sequence>
<reference evidence="1 2" key="1">
    <citation type="journal article" date="2010" name="Virol. J.">
        <title>Genomes of the T4-related bacteriophages as windows on microbial genome evolution.</title>
        <authorList>
            <person name="Petrov V.M."/>
            <person name="Ratnayaka S."/>
            <person name="Nolan J.M."/>
            <person name="Miller E.S."/>
            <person name="Karam J.D."/>
        </authorList>
    </citation>
    <scope>NUCLEOTIDE SEQUENCE [LARGE SCALE GENOMIC DNA]</scope>
</reference>
<name>E5E4B9_9CAUD</name>
<keyword evidence="2" id="KW-1185">Reference proteome</keyword>
<dbReference type="RefSeq" id="YP_004009755.1">
    <property type="nucleotide sequence ID" value="NC_014661.1"/>
</dbReference>
<evidence type="ECO:0000313" key="1">
    <source>
        <dbReference type="EMBL" id="ADG36103.1"/>
    </source>
</evidence>
<accession>E5E4B9</accession>
<gene>
    <name evidence="1" type="ORF">Acj61p138</name>
</gene>
<proteinExistence type="predicted"/>
<dbReference type="EMBL" id="GU911519">
    <property type="protein sequence ID" value="ADG36103.1"/>
    <property type="molecule type" value="Genomic_DNA"/>
</dbReference>
<dbReference type="KEGG" id="vg:9926029"/>
<dbReference type="GeneID" id="9926029"/>
<organism evidence="1 2">
    <name type="scientific">Acinetobacter phage Acj61</name>
    <dbReference type="NCBI Taxonomy" id="760732"/>
    <lineage>
        <taxon>Viruses</taxon>
        <taxon>Duplodnaviria</taxon>
        <taxon>Heunggongvirae</taxon>
        <taxon>Uroviricota</taxon>
        <taxon>Caudoviricetes</taxon>
        <taxon>Pantevenvirales</taxon>
        <taxon>Straboviridae</taxon>
        <taxon>Twarogvirinae</taxon>
        <taxon>Lasallevirus</taxon>
        <taxon>Lasallevirus Acj61</taxon>
        <taxon>Acinetobacter virus Acj61</taxon>
    </lineage>
</organism>
<dbReference type="OrthoDB" id="21402at10239"/>